<dbReference type="GO" id="GO:0004521">
    <property type="term" value="F:RNA endonuclease activity"/>
    <property type="evidence" value="ECO:0007669"/>
    <property type="project" value="InterPro"/>
</dbReference>
<proteinExistence type="predicted"/>
<evidence type="ECO:0000313" key="2">
    <source>
        <dbReference type="EMBL" id="KJZ73410.1"/>
    </source>
</evidence>
<accession>A0A0F7ZNA5</accession>
<dbReference type="Proteomes" id="UP000054481">
    <property type="component" value="Unassembled WGS sequence"/>
</dbReference>
<dbReference type="AlphaFoldDB" id="A0A0F7ZNA5"/>
<feature type="signal peptide" evidence="1">
    <location>
        <begin position="1"/>
        <end position="15"/>
    </location>
</feature>
<feature type="chain" id="PRO_5012994842" evidence="1">
    <location>
        <begin position="16"/>
        <end position="269"/>
    </location>
</feature>
<organism evidence="2 3">
    <name type="scientific">Hirsutella minnesotensis 3608</name>
    <dbReference type="NCBI Taxonomy" id="1043627"/>
    <lineage>
        <taxon>Eukaryota</taxon>
        <taxon>Fungi</taxon>
        <taxon>Dikarya</taxon>
        <taxon>Ascomycota</taxon>
        <taxon>Pezizomycotina</taxon>
        <taxon>Sordariomycetes</taxon>
        <taxon>Hypocreomycetidae</taxon>
        <taxon>Hypocreales</taxon>
        <taxon>Ophiocordycipitaceae</taxon>
        <taxon>Hirsutella</taxon>
    </lineage>
</organism>
<dbReference type="GO" id="GO:0003723">
    <property type="term" value="F:RNA binding"/>
    <property type="evidence" value="ECO:0007669"/>
    <property type="project" value="InterPro"/>
</dbReference>
<keyword evidence="3" id="KW-1185">Reference proteome</keyword>
<protein>
    <submittedName>
        <fullName evidence="2">Uncharacterized protein</fullName>
    </submittedName>
</protein>
<gene>
    <name evidence="2" type="ORF">HIM_07204</name>
</gene>
<evidence type="ECO:0000256" key="1">
    <source>
        <dbReference type="SAM" id="SignalP"/>
    </source>
</evidence>
<dbReference type="EMBL" id="KQ030535">
    <property type="protein sequence ID" value="KJZ73410.1"/>
    <property type="molecule type" value="Genomic_DNA"/>
</dbReference>
<evidence type="ECO:0000313" key="3">
    <source>
        <dbReference type="Proteomes" id="UP000054481"/>
    </source>
</evidence>
<keyword evidence="1" id="KW-0732">Signal</keyword>
<sequence>MKRVFLFGLFGLSVAINIPETFSDNSYTWPKADIESAISGSKGARKDFYNQGIRYENKRPVPDRELFKPPGAKTSYSNLKELDLPTPGRSDRGAYRVILNGKNKFVGIAKHEQGNNFVKVYPPATEPVSRLCKKAAVNCVGRGDWAVVDRLRHNQRLESKALQASKVQKIRRVAKPATKLVSAIRDQPLVKRVVGNPFVEQRARRLLRGSVKAGLRSVEAAHRLSNAFGKFPKKFVFGFEFFAEQLFSQGLGPNGEYWVPVVEFEDFAV</sequence>
<reference evidence="2 3" key="1">
    <citation type="journal article" date="2014" name="Genome Biol. Evol.">
        <title>Comparative genomics and transcriptomics analyses reveal divergent lifestyle features of nematode endoparasitic fungus Hirsutella minnesotensis.</title>
        <authorList>
            <person name="Lai Y."/>
            <person name="Liu K."/>
            <person name="Zhang X."/>
            <person name="Zhang X."/>
            <person name="Li K."/>
            <person name="Wang N."/>
            <person name="Shu C."/>
            <person name="Wu Y."/>
            <person name="Wang C."/>
            <person name="Bushley K.E."/>
            <person name="Xiang M."/>
            <person name="Liu X."/>
        </authorList>
    </citation>
    <scope>NUCLEOTIDE SEQUENCE [LARGE SCALE GENOMIC DNA]</scope>
    <source>
        <strain evidence="2 3">3608</strain>
    </source>
</reference>
<name>A0A0F7ZNA5_9HYPO</name>